<keyword evidence="2" id="KW-1185">Reference proteome</keyword>
<organism evidence="1 2">
    <name type="scientific">Elysia crispata</name>
    <name type="common">lettuce slug</name>
    <dbReference type="NCBI Taxonomy" id="231223"/>
    <lineage>
        <taxon>Eukaryota</taxon>
        <taxon>Metazoa</taxon>
        <taxon>Spiralia</taxon>
        <taxon>Lophotrochozoa</taxon>
        <taxon>Mollusca</taxon>
        <taxon>Gastropoda</taxon>
        <taxon>Heterobranchia</taxon>
        <taxon>Euthyneura</taxon>
        <taxon>Panpulmonata</taxon>
        <taxon>Sacoglossa</taxon>
        <taxon>Placobranchoidea</taxon>
        <taxon>Plakobranchidae</taxon>
        <taxon>Elysia</taxon>
    </lineage>
</organism>
<sequence>GNGSAVTHKLCVKLISQDCSRVLKEWLQNNLS</sequence>
<name>A0AAE0YLR0_9GAST</name>
<dbReference type="EMBL" id="JAWDGP010005882">
    <property type="protein sequence ID" value="KAK3750376.1"/>
    <property type="molecule type" value="Genomic_DNA"/>
</dbReference>
<comment type="caution">
    <text evidence="1">The sequence shown here is derived from an EMBL/GenBank/DDBJ whole genome shotgun (WGS) entry which is preliminary data.</text>
</comment>
<reference evidence="1" key="1">
    <citation type="journal article" date="2023" name="G3 (Bethesda)">
        <title>A reference genome for the long-term kleptoplast-retaining sea slug Elysia crispata morphotype clarki.</title>
        <authorList>
            <person name="Eastman K.E."/>
            <person name="Pendleton A.L."/>
            <person name="Shaikh M.A."/>
            <person name="Suttiyut T."/>
            <person name="Ogas R."/>
            <person name="Tomko P."/>
            <person name="Gavelis G."/>
            <person name="Widhalm J.R."/>
            <person name="Wisecaver J.H."/>
        </authorList>
    </citation>
    <scope>NUCLEOTIDE SEQUENCE</scope>
    <source>
        <strain evidence="1">ECLA1</strain>
    </source>
</reference>
<dbReference type="AlphaFoldDB" id="A0AAE0YLR0"/>
<protein>
    <submittedName>
        <fullName evidence="1">Uncharacterized protein</fullName>
    </submittedName>
</protein>
<accession>A0AAE0YLR0</accession>
<evidence type="ECO:0000313" key="1">
    <source>
        <dbReference type="EMBL" id="KAK3750376.1"/>
    </source>
</evidence>
<feature type="non-terminal residue" evidence="1">
    <location>
        <position position="1"/>
    </location>
</feature>
<evidence type="ECO:0000313" key="2">
    <source>
        <dbReference type="Proteomes" id="UP001283361"/>
    </source>
</evidence>
<gene>
    <name evidence="1" type="ORF">RRG08_015870</name>
</gene>
<dbReference type="Proteomes" id="UP001283361">
    <property type="component" value="Unassembled WGS sequence"/>
</dbReference>
<proteinExistence type="predicted"/>